<reference evidence="2" key="1">
    <citation type="submission" date="2021-04" db="EMBL/GenBank/DDBJ databases">
        <title>Phylogenetic analysis of Acidobacteriaceae.</title>
        <authorList>
            <person name="Qiu L."/>
            <person name="Zhang Q."/>
        </authorList>
    </citation>
    <scope>NUCLEOTIDE SEQUENCE</scope>
    <source>
        <strain evidence="2">DSM 25168</strain>
    </source>
</reference>
<keyword evidence="1" id="KW-0472">Membrane</keyword>
<evidence type="ECO:0000256" key="1">
    <source>
        <dbReference type="SAM" id="Phobius"/>
    </source>
</evidence>
<sequence>MPEFDDFERELQEALEHRPAPPGLKRKIMERRAERHAPRPWFAVASAALWMKLAATLVIVAILAGGGLEWRARKVEEQRRGEAARQQVLTALRITGHALDKVQAKLAEHDEDGN</sequence>
<accession>A0A9J7BVL5</accession>
<dbReference type="Proteomes" id="UP001059380">
    <property type="component" value="Chromosome"/>
</dbReference>
<gene>
    <name evidence="2" type="ORF">MOP44_03700</name>
</gene>
<feature type="transmembrane region" description="Helical" evidence="1">
    <location>
        <begin position="41"/>
        <end position="64"/>
    </location>
</feature>
<evidence type="ECO:0000313" key="2">
    <source>
        <dbReference type="EMBL" id="UWZ85053.1"/>
    </source>
</evidence>
<dbReference type="RefSeq" id="WP_260794564.1">
    <property type="nucleotide sequence ID" value="NZ_CP093313.1"/>
</dbReference>
<organism evidence="2 3">
    <name type="scientific">Occallatibacter riparius</name>
    <dbReference type="NCBI Taxonomy" id="1002689"/>
    <lineage>
        <taxon>Bacteria</taxon>
        <taxon>Pseudomonadati</taxon>
        <taxon>Acidobacteriota</taxon>
        <taxon>Terriglobia</taxon>
        <taxon>Terriglobales</taxon>
        <taxon>Acidobacteriaceae</taxon>
        <taxon>Occallatibacter</taxon>
    </lineage>
</organism>
<keyword evidence="3" id="KW-1185">Reference proteome</keyword>
<evidence type="ECO:0000313" key="3">
    <source>
        <dbReference type="Proteomes" id="UP001059380"/>
    </source>
</evidence>
<dbReference type="KEGG" id="orp:MOP44_03700"/>
<protein>
    <submittedName>
        <fullName evidence="2">Uncharacterized protein</fullName>
    </submittedName>
</protein>
<keyword evidence="1" id="KW-0812">Transmembrane</keyword>
<keyword evidence="1" id="KW-1133">Transmembrane helix</keyword>
<dbReference type="EMBL" id="CP093313">
    <property type="protein sequence ID" value="UWZ85053.1"/>
    <property type="molecule type" value="Genomic_DNA"/>
</dbReference>
<dbReference type="AlphaFoldDB" id="A0A9J7BVL5"/>
<name>A0A9J7BVL5_9BACT</name>
<proteinExistence type="predicted"/>